<accession>A0ABW3HZ53</accession>
<evidence type="ECO:0000313" key="7">
    <source>
        <dbReference type="Proteomes" id="UP001596997"/>
    </source>
</evidence>
<protein>
    <submittedName>
        <fullName evidence="6">DoxX family membrane protein</fullName>
    </submittedName>
</protein>
<dbReference type="InterPro" id="IPR032808">
    <property type="entry name" value="DoxX"/>
</dbReference>
<comment type="subcellular location">
    <subcellularLocation>
        <location evidence="1">Membrane</location>
        <topology evidence="1">Multi-pass membrane protein</topology>
    </subcellularLocation>
</comment>
<evidence type="ECO:0000256" key="2">
    <source>
        <dbReference type="ARBA" id="ARBA00022692"/>
    </source>
</evidence>
<name>A0ABW3HZ53_9FLAO</name>
<evidence type="ECO:0000256" key="5">
    <source>
        <dbReference type="SAM" id="Phobius"/>
    </source>
</evidence>
<reference evidence="7" key="1">
    <citation type="journal article" date="2019" name="Int. J. Syst. Evol. Microbiol.">
        <title>The Global Catalogue of Microorganisms (GCM) 10K type strain sequencing project: providing services to taxonomists for standard genome sequencing and annotation.</title>
        <authorList>
            <consortium name="The Broad Institute Genomics Platform"/>
            <consortium name="The Broad Institute Genome Sequencing Center for Infectious Disease"/>
            <person name="Wu L."/>
            <person name="Ma J."/>
        </authorList>
    </citation>
    <scope>NUCLEOTIDE SEQUENCE [LARGE SCALE GENOMIC DNA]</scope>
    <source>
        <strain evidence="7">CCUG 62114</strain>
    </source>
</reference>
<feature type="transmembrane region" description="Helical" evidence="5">
    <location>
        <begin position="43"/>
        <end position="61"/>
    </location>
</feature>
<organism evidence="6 7">
    <name type="scientific">Pseudofulvibacter geojedonensis</name>
    <dbReference type="NCBI Taxonomy" id="1123758"/>
    <lineage>
        <taxon>Bacteria</taxon>
        <taxon>Pseudomonadati</taxon>
        <taxon>Bacteroidota</taxon>
        <taxon>Flavobacteriia</taxon>
        <taxon>Flavobacteriales</taxon>
        <taxon>Flavobacteriaceae</taxon>
        <taxon>Pseudofulvibacter</taxon>
    </lineage>
</organism>
<keyword evidence="3 5" id="KW-1133">Transmembrane helix</keyword>
<evidence type="ECO:0000256" key="4">
    <source>
        <dbReference type="ARBA" id="ARBA00023136"/>
    </source>
</evidence>
<keyword evidence="2 5" id="KW-0812">Transmembrane</keyword>
<gene>
    <name evidence="6" type="ORF">ACFQ1O_02050</name>
</gene>
<dbReference type="Proteomes" id="UP001596997">
    <property type="component" value="Unassembled WGS sequence"/>
</dbReference>
<dbReference type="RefSeq" id="WP_377712796.1">
    <property type="nucleotide sequence ID" value="NZ_JBHTJM010000002.1"/>
</dbReference>
<keyword evidence="7" id="KW-1185">Reference proteome</keyword>
<comment type="caution">
    <text evidence="6">The sequence shown here is derived from an EMBL/GenBank/DDBJ whole genome shotgun (WGS) entry which is preliminary data.</text>
</comment>
<evidence type="ECO:0000256" key="3">
    <source>
        <dbReference type="ARBA" id="ARBA00022989"/>
    </source>
</evidence>
<sequence>MKRYTPFILRLIVAVILIQTLRFKLTAHPDSVYIFEKIGLEPFGRIGIGILELIAGILLLIPRTVWAGATLTLGLIGGAIMMHLTQLGIEVMYKGEPDGGQLFTTACITFVLSAIILFLYKKDIPIIGKCFA</sequence>
<feature type="transmembrane region" description="Helical" evidence="5">
    <location>
        <begin position="68"/>
        <end position="89"/>
    </location>
</feature>
<feature type="transmembrane region" description="Helical" evidence="5">
    <location>
        <begin position="101"/>
        <end position="120"/>
    </location>
</feature>
<evidence type="ECO:0000313" key="6">
    <source>
        <dbReference type="EMBL" id="MFD0962783.1"/>
    </source>
</evidence>
<evidence type="ECO:0000256" key="1">
    <source>
        <dbReference type="ARBA" id="ARBA00004141"/>
    </source>
</evidence>
<dbReference type="Pfam" id="PF07681">
    <property type="entry name" value="DoxX"/>
    <property type="match status" value="1"/>
</dbReference>
<proteinExistence type="predicted"/>
<feature type="transmembrane region" description="Helical" evidence="5">
    <location>
        <begin position="7"/>
        <end position="23"/>
    </location>
</feature>
<keyword evidence="4 5" id="KW-0472">Membrane</keyword>
<dbReference type="EMBL" id="JBHTJM010000002">
    <property type="protein sequence ID" value="MFD0962783.1"/>
    <property type="molecule type" value="Genomic_DNA"/>
</dbReference>